<accession>A0ABD2C9U7</accession>
<protein>
    <submittedName>
        <fullName evidence="1">Uncharacterized protein</fullName>
    </submittedName>
</protein>
<evidence type="ECO:0000313" key="1">
    <source>
        <dbReference type="EMBL" id="KAL2741580.1"/>
    </source>
</evidence>
<keyword evidence="2" id="KW-1185">Reference proteome</keyword>
<reference evidence="1 2" key="1">
    <citation type="journal article" date="2024" name="Ann. Entomol. Soc. Am.">
        <title>Genomic analyses of the southern and eastern yellowjacket wasps (Hymenoptera: Vespidae) reveal evolutionary signatures of social life.</title>
        <authorList>
            <person name="Catto M.A."/>
            <person name="Caine P.B."/>
            <person name="Orr S.E."/>
            <person name="Hunt B.G."/>
            <person name="Goodisman M.A.D."/>
        </authorList>
    </citation>
    <scope>NUCLEOTIDE SEQUENCE [LARGE SCALE GENOMIC DNA]</scope>
    <source>
        <strain evidence="1">233</strain>
        <tissue evidence="1">Head and thorax</tissue>
    </source>
</reference>
<evidence type="ECO:0000313" key="2">
    <source>
        <dbReference type="Proteomes" id="UP001607302"/>
    </source>
</evidence>
<dbReference type="Proteomes" id="UP001607302">
    <property type="component" value="Unassembled WGS sequence"/>
</dbReference>
<comment type="caution">
    <text evidence="1">The sequence shown here is derived from an EMBL/GenBank/DDBJ whole genome shotgun (WGS) entry which is preliminary data.</text>
</comment>
<proteinExistence type="predicted"/>
<dbReference type="EMBL" id="JAUDFV010000009">
    <property type="protein sequence ID" value="KAL2741580.1"/>
    <property type="molecule type" value="Genomic_DNA"/>
</dbReference>
<sequence length="73" mass="8525">MTYIMISPYRKPIPGLITRTVPGTLQIIEGNVKRTRLLERTLEMMFKGTLWNINLECQNIYQSTTFSTCSFYT</sequence>
<name>A0ABD2C9U7_VESSQ</name>
<gene>
    <name evidence="1" type="ORF">V1478_000036</name>
</gene>
<organism evidence="1 2">
    <name type="scientific">Vespula squamosa</name>
    <name type="common">Southern yellow jacket</name>
    <name type="synonym">Wasp</name>
    <dbReference type="NCBI Taxonomy" id="30214"/>
    <lineage>
        <taxon>Eukaryota</taxon>
        <taxon>Metazoa</taxon>
        <taxon>Ecdysozoa</taxon>
        <taxon>Arthropoda</taxon>
        <taxon>Hexapoda</taxon>
        <taxon>Insecta</taxon>
        <taxon>Pterygota</taxon>
        <taxon>Neoptera</taxon>
        <taxon>Endopterygota</taxon>
        <taxon>Hymenoptera</taxon>
        <taxon>Apocrita</taxon>
        <taxon>Aculeata</taxon>
        <taxon>Vespoidea</taxon>
        <taxon>Vespidae</taxon>
        <taxon>Vespinae</taxon>
        <taxon>Vespula</taxon>
    </lineage>
</organism>
<dbReference type="AlphaFoldDB" id="A0ABD2C9U7"/>